<dbReference type="Proteomes" id="UP001057402">
    <property type="component" value="Chromosome 9"/>
</dbReference>
<evidence type="ECO:0000313" key="2">
    <source>
        <dbReference type="Proteomes" id="UP001057402"/>
    </source>
</evidence>
<comment type="caution">
    <text evidence="1">The sequence shown here is derived from an EMBL/GenBank/DDBJ whole genome shotgun (WGS) entry which is preliminary data.</text>
</comment>
<sequence length="159" mass="17250">MQQNLSYEFSYGSGLVNPLKALSPGLVYEMSVADCSKLLCTLGVNMTRVVGHNVTCVDSPKLNARDMNYPWIVLSVNTSITPLSFNVSRTVTNVGPGNSTYKATLSVHPRVNITVAPDVLRFNSTYQKATFSISVTLTAAIRPQEVLSSSLVWSDGLMT</sequence>
<accession>A0ACB9MPL8</accession>
<dbReference type="EMBL" id="CM042888">
    <property type="protein sequence ID" value="KAI4326061.1"/>
    <property type="molecule type" value="Genomic_DNA"/>
</dbReference>
<organism evidence="1 2">
    <name type="scientific">Melastoma candidum</name>
    <dbReference type="NCBI Taxonomy" id="119954"/>
    <lineage>
        <taxon>Eukaryota</taxon>
        <taxon>Viridiplantae</taxon>
        <taxon>Streptophyta</taxon>
        <taxon>Embryophyta</taxon>
        <taxon>Tracheophyta</taxon>
        <taxon>Spermatophyta</taxon>
        <taxon>Magnoliopsida</taxon>
        <taxon>eudicotyledons</taxon>
        <taxon>Gunneridae</taxon>
        <taxon>Pentapetalae</taxon>
        <taxon>rosids</taxon>
        <taxon>malvids</taxon>
        <taxon>Myrtales</taxon>
        <taxon>Melastomataceae</taxon>
        <taxon>Melastomatoideae</taxon>
        <taxon>Melastomateae</taxon>
        <taxon>Melastoma</taxon>
    </lineage>
</organism>
<name>A0ACB9MPL8_9MYRT</name>
<keyword evidence="2" id="KW-1185">Reference proteome</keyword>
<reference evidence="2" key="1">
    <citation type="journal article" date="2023" name="Front. Plant Sci.">
        <title>Chromosomal-level genome assembly of Melastoma candidum provides insights into trichome evolution.</title>
        <authorList>
            <person name="Zhong Y."/>
            <person name="Wu W."/>
            <person name="Sun C."/>
            <person name="Zou P."/>
            <person name="Liu Y."/>
            <person name="Dai S."/>
            <person name="Zhou R."/>
        </authorList>
    </citation>
    <scope>NUCLEOTIDE SEQUENCE [LARGE SCALE GENOMIC DNA]</scope>
</reference>
<evidence type="ECO:0000313" key="1">
    <source>
        <dbReference type="EMBL" id="KAI4326061.1"/>
    </source>
</evidence>
<gene>
    <name evidence="1" type="ORF">MLD38_031413</name>
</gene>
<proteinExistence type="predicted"/>
<protein>
    <submittedName>
        <fullName evidence="1">Uncharacterized protein</fullName>
    </submittedName>
</protein>